<organism evidence="17 18">
    <name type="scientific">Quercus rubra</name>
    <name type="common">Northern red oak</name>
    <name type="synonym">Quercus borealis</name>
    <dbReference type="NCBI Taxonomy" id="3512"/>
    <lineage>
        <taxon>Eukaryota</taxon>
        <taxon>Viridiplantae</taxon>
        <taxon>Streptophyta</taxon>
        <taxon>Embryophyta</taxon>
        <taxon>Tracheophyta</taxon>
        <taxon>Spermatophyta</taxon>
        <taxon>Magnoliopsida</taxon>
        <taxon>eudicotyledons</taxon>
        <taxon>Gunneridae</taxon>
        <taxon>Pentapetalae</taxon>
        <taxon>rosids</taxon>
        <taxon>fabids</taxon>
        <taxon>Fagales</taxon>
        <taxon>Fagaceae</taxon>
        <taxon>Quercus</taxon>
    </lineage>
</organism>
<keyword evidence="13" id="KW-0479">Metal-binding</keyword>
<comment type="catalytic activity">
    <reaction evidence="12 14">
        <text>an N-acylsphing-4-enine + H2O = sphing-4-enine + a fatty acid</text>
        <dbReference type="Rhea" id="RHEA:20856"/>
        <dbReference type="ChEBI" id="CHEBI:15377"/>
        <dbReference type="ChEBI" id="CHEBI:28868"/>
        <dbReference type="ChEBI" id="CHEBI:52639"/>
        <dbReference type="ChEBI" id="CHEBI:57756"/>
        <dbReference type="EC" id="3.5.1.23"/>
    </reaction>
</comment>
<evidence type="ECO:0000313" key="17">
    <source>
        <dbReference type="EMBL" id="KAK4600161.1"/>
    </source>
</evidence>
<evidence type="ECO:0000256" key="12">
    <source>
        <dbReference type="ARBA" id="ARBA00048057"/>
    </source>
</evidence>
<dbReference type="Pfam" id="PF17048">
    <property type="entry name" value="Ceramidse_alk_C"/>
    <property type="match status" value="1"/>
</dbReference>
<dbReference type="InterPro" id="IPR031331">
    <property type="entry name" value="NEUT/ALK_ceramidase_C"/>
</dbReference>
<sequence>MEIVQRLAAACGYGDSSKIGRATNGDYLIGVGSFDMTGPAAGVNMMGYANMDQSTAGIHFRLRARTFVVAESSQGPRFAFVNLDAGMGSQLITIKVLERLKSRFGDLYTEENVAISGIHTHAGPGGYLQYLVYSITSLGFVHQSFDAIVNAIELSIVQAHNKLKPGSIFINKGDVENAGINRSPSAYLLNPAEERARYPNNVDTQMTLLKFFDAAWYATHGTSMSRNNKLISGDNKGAAARFFEDWFTSNTNSSSTPVTNSSNRSNISTLVEKAKAIKATGGKPCGNSTSQGAFCQSNVGDVTPNVLGAFCIDSGKPCDFNHSSCHDNDQLCMGRGPGYPDEILSTQIIGERQYQKAVDLFVSATEELTGKIDYRHPAILPIQMLRLGKLIILSVPREFTTMAGRRLREAIKETLMFLISNGNGEFNNNTEVIIAGLTNNYSQYVATFEEYEQQRYEAASTLYGPHTLSAYIQEFKKLAEAMAKGEKIMKGPSPPDLFKAQLSLLPDPFGDSRPPGTNFGDMKQDIIVPKNGTFTKGDKASATFWSANPRYDLLTEGTFAVVEMLQGQHWTPVYDDDDFSLFFKWKVDDSYLYSMATIEWEIPKEACSGVYRLRHFGSSKKTKDSPNEYFTGASSSFAVS</sequence>
<dbReference type="GO" id="GO:0046514">
    <property type="term" value="P:ceramide catabolic process"/>
    <property type="evidence" value="ECO:0007669"/>
    <property type="project" value="InterPro"/>
</dbReference>
<evidence type="ECO:0000256" key="10">
    <source>
        <dbReference type="ARBA" id="ARBA00023034"/>
    </source>
</evidence>
<keyword evidence="9 14" id="KW-0746">Sphingolipid metabolism</keyword>
<evidence type="ECO:0000313" key="18">
    <source>
        <dbReference type="Proteomes" id="UP001324115"/>
    </source>
</evidence>
<dbReference type="AlphaFoldDB" id="A0AAN7J6M8"/>
<keyword evidence="7 14" id="KW-0378">Hydrolase</keyword>
<keyword evidence="10" id="KW-0333">Golgi apparatus</keyword>
<dbReference type="GO" id="GO:0017040">
    <property type="term" value="F:N-acylsphingosine amidohydrolase activity"/>
    <property type="evidence" value="ECO:0007669"/>
    <property type="project" value="UniProtKB-UniRule"/>
</dbReference>
<comment type="similarity">
    <text evidence="4 14">Belongs to the neutral ceramidase family.</text>
</comment>
<evidence type="ECO:0000256" key="8">
    <source>
        <dbReference type="ARBA" id="ARBA00022824"/>
    </source>
</evidence>
<evidence type="ECO:0000256" key="1">
    <source>
        <dbReference type="ARBA" id="ARBA00004240"/>
    </source>
</evidence>
<accession>A0AAN7J6M8</accession>
<evidence type="ECO:0000256" key="3">
    <source>
        <dbReference type="ARBA" id="ARBA00004613"/>
    </source>
</evidence>
<feature type="binding site" evidence="13">
    <location>
        <position position="398"/>
    </location>
    <ligand>
        <name>Zn(2+)</name>
        <dbReference type="ChEBI" id="CHEBI:29105"/>
    </ligand>
</feature>
<evidence type="ECO:0000259" key="16">
    <source>
        <dbReference type="Pfam" id="PF17048"/>
    </source>
</evidence>
<evidence type="ECO:0000259" key="15">
    <source>
        <dbReference type="Pfam" id="PF04734"/>
    </source>
</evidence>
<dbReference type="GO" id="GO:0005783">
    <property type="term" value="C:endoplasmic reticulum"/>
    <property type="evidence" value="ECO:0007669"/>
    <property type="project" value="UniProtKB-SubCell"/>
</dbReference>
<keyword evidence="6" id="KW-0732">Signal</keyword>
<reference evidence="17 18" key="1">
    <citation type="journal article" date="2023" name="G3 (Bethesda)">
        <title>A haplotype-resolved chromosome-scale genome for Quercus rubra L. provides insights into the genetics of adaptive traits for red oak species.</title>
        <authorList>
            <person name="Kapoor B."/>
            <person name="Jenkins J."/>
            <person name="Schmutz J."/>
            <person name="Zhebentyayeva T."/>
            <person name="Kuelheim C."/>
            <person name="Coggeshall M."/>
            <person name="Heim C."/>
            <person name="Lasky J.R."/>
            <person name="Leites L."/>
            <person name="Islam-Faridi N."/>
            <person name="Romero-Severson J."/>
            <person name="DeLeo V.L."/>
            <person name="Lucas S.M."/>
            <person name="Lazic D."/>
            <person name="Gailing O."/>
            <person name="Carlson J."/>
            <person name="Staton M."/>
        </authorList>
    </citation>
    <scope>NUCLEOTIDE SEQUENCE [LARGE SCALE GENOMIC DNA]</scope>
    <source>
        <strain evidence="17">Pseudo-F2</strain>
    </source>
</reference>
<gene>
    <name evidence="17" type="ORF">RGQ29_010003</name>
</gene>
<dbReference type="InterPro" id="IPR006823">
    <property type="entry name" value="Ceramidase_alk"/>
</dbReference>
<protein>
    <recommendedName>
        <fullName evidence="14">Neutral ceramidase</fullName>
        <ecNumber evidence="14">3.5.1.23</ecNumber>
    </recommendedName>
</protein>
<keyword evidence="14" id="KW-0443">Lipid metabolism</keyword>
<keyword evidence="18" id="KW-1185">Reference proteome</keyword>
<comment type="cofactor">
    <cofactor evidence="13">
        <name>Zn(2+)</name>
        <dbReference type="ChEBI" id="CHEBI:29105"/>
    </cofactor>
    <text evidence="13">Binds 1 zinc ion per subunit.</text>
</comment>
<dbReference type="GO" id="GO:0034599">
    <property type="term" value="P:cellular response to oxidative stress"/>
    <property type="evidence" value="ECO:0007669"/>
    <property type="project" value="UniProtKB-ARBA"/>
</dbReference>
<dbReference type="FunFam" id="2.60.40.2300:FF:000002">
    <property type="entry name" value="Neutral/alkaline non-lysosomal ceramidase"/>
    <property type="match status" value="1"/>
</dbReference>
<evidence type="ECO:0000256" key="9">
    <source>
        <dbReference type="ARBA" id="ARBA00022919"/>
    </source>
</evidence>
<feature type="binding site" evidence="13">
    <location>
        <position position="119"/>
    </location>
    <ligand>
        <name>Zn(2+)</name>
        <dbReference type="ChEBI" id="CHEBI:29105"/>
    </ligand>
</feature>
<evidence type="ECO:0000256" key="6">
    <source>
        <dbReference type="ARBA" id="ARBA00022729"/>
    </source>
</evidence>
<keyword evidence="11" id="KW-0325">Glycoprotein</keyword>
<dbReference type="GO" id="GO:0046872">
    <property type="term" value="F:metal ion binding"/>
    <property type="evidence" value="ECO:0007669"/>
    <property type="project" value="UniProtKB-KW"/>
</dbReference>
<dbReference type="PANTHER" id="PTHR12670">
    <property type="entry name" value="CERAMIDASE"/>
    <property type="match status" value="1"/>
</dbReference>
<feature type="binding site" evidence="13">
    <location>
        <position position="220"/>
    </location>
    <ligand>
        <name>Zn(2+)</name>
        <dbReference type="ChEBI" id="CHEBI:29105"/>
    </ligand>
</feature>
<feature type="domain" description="Neutral/alkaline non-lysosomal ceramidase C-terminal" evidence="16">
    <location>
        <begin position="475"/>
        <end position="639"/>
    </location>
</feature>
<evidence type="ECO:0000256" key="4">
    <source>
        <dbReference type="ARBA" id="ARBA00009835"/>
    </source>
</evidence>
<evidence type="ECO:0000256" key="14">
    <source>
        <dbReference type="RuleBase" id="RU366019"/>
    </source>
</evidence>
<dbReference type="EC" id="3.5.1.23" evidence="14"/>
<proteinExistence type="inferred from homology"/>
<keyword evidence="13" id="KW-0862">Zinc</keyword>
<dbReference type="Pfam" id="PF04734">
    <property type="entry name" value="Ceramidase_alk"/>
    <property type="match status" value="1"/>
</dbReference>
<keyword evidence="8" id="KW-0256">Endoplasmic reticulum</keyword>
<dbReference type="GO" id="GO:0005576">
    <property type="term" value="C:extracellular region"/>
    <property type="evidence" value="ECO:0007669"/>
    <property type="project" value="UniProtKB-SubCell"/>
</dbReference>
<comment type="subcellular location">
    <subcellularLocation>
        <location evidence="1">Endoplasmic reticulum</location>
    </subcellularLocation>
    <subcellularLocation>
        <location evidence="2">Golgi apparatus</location>
    </subcellularLocation>
    <subcellularLocation>
        <location evidence="3">Secreted</location>
    </subcellularLocation>
</comment>
<feature type="domain" description="Neutral/alkaline non-lysosomal ceramidase N-terminal" evidence="15">
    <location>
        <begin position="27"/>
        <end position="376"/>
    </location>
</feature>
<dbReference type="GO" id="GO:0042759">
    <property type="term" value="P:long-chain fatty acid biosynthetic process"/>
    <property type="evidence" value="ECO:0007669"/>
    <property type="project" value="TreeGrafter"/>
</dbReference>
<feature type="binding site" evidence="13">
    <location>
        <position position="444"/>
    </location>
    <ligand>
        <name>Zn(2+)</name>
        <dbReference type="ChEBI" id="CHEBI:29105"/>
    </ligand>
</feature>
<dbReference type="GO" id="GO:0005794">
    <property type="term" value="C:Golgi apparatus"/>
    <property type="evidence" value="ECO:0007669"/>
    <property type="project" value="UniProtKB-SubCell"/>
</dbReference>
<evidence type="ECO:0000256" key="11">
    <source>
        <dbReference type="ARBA" id="ARBA00023180"/>
    </source>
</evidence>
<dbReference type="InterPro" id="IPR038445">
    <property type="entry name" value="NCDase_C_sf"/>
</dbReference>
<dbReference type="InterPro" id="IPR031329">
    <property type="entry name" value="NEUT/ALK_ceramidase_N"/>
</dbReference>
<evidence type="ECO:0000256" key="2">
    <source>
        <dbReference type="ARBA" id="ARBA00004555"/>
    </source>
</evidence>
<evidence type="ECO:0000256" key="5">
    <source>
        <dbReference type="ARBA" id="ARBA00022525"/>
    </source>
</evidence>
<dbReference type="PANTHER" id="PTHR12670:SF13">
    <property type="entry name" value="NEUTRAL CERAMIDASE"/>
    <property type="match status" value="1"/>
</dbReference>
<dbReference type="GO" id="GO:0046512">
    <property type="term" value="P:sphingosine biosynthetic process"/>
    <property type="evidence" value="ECO:0007669"/>
    <property type="project" value="TreeGrafter"/>
</dbReference>
<dbReference type="EMBL" id="JAXUIC010000002">
    <property type="protein sequence ID" value="KAK4600161.1"/>
    <property type="molecule type" value="Genomic_DNA"/>
</dbReference>
<evidence type="ECO:0000256" key="7">
    <source>
        <dbReference type="ARBA" id="ARBA00022801"/>
    </source>
</evidence>
<keyword evidence="5" id="KW-0964">Secreted</keyword>
<evidence type="ECO:0000256" key="13">
    <source>
        <dbReference type="PIRSR" id="PIRSR606823-2"/>
    </source>
</evidence>
<dbReference type="GO" id="GO:0016020">
    <property type="term" value="C:membrane"/>
    <property type="evidence" value="ECO:0007669"/>
    <property type="project" value="GOC"/>
</dbReference>
<dbReference type="Proteomes" id="UP001324115">
    <property type="component" value="Unassembled WGS sequence"/>
</dbReference>
<dbReference type="Gene3D" id="2.60.40.2300">
    <property type="entry name" value="Neutral/alkaline non-lysosomal ceramidase, C-terminal domain"/>
    <property type="match status" value="1"/>
</dbReference>
<comment type="caution">
    <text evidence="17">The sequence shown here is derived from an EMBL/GenBank/DDBJ whole genome shotgun (WGS) entry which is preliminary data.</text>
</comment>
<name>A0AAN7J6M8_QUERU</name>